<keyword evidence="1" id="KW-0812">Transmembrane</keyword>
<keyword evidence="1" id="KW-0472">Membrane</keyword>
<gene>
    <name evidence="2" type="ORF">EV690_1977</name>
</gene>
<proteinExistence type="predicted"/>
<evidence type="ECO:0000256" key="1">
    <source>
        <dbReference type="SAM" id="Phobius"/>
    </source>
</evidence>
<sequence>MESVVDREISKFERIYINRTLRHQRVGTTIGKVLLCGLIAAIFLPWVILFYKSKLVILSSMIVVGFMIRPISNMFKNITIYDNYARTCQTVIDSQTQTISSGQPGAETHIQKFYVYGKELLIPPGSEGVVSECEDKEVTLTYVACHQLHTPSLLKCFMFPEGLILLALHCDDETLIDIHNMLKIYGTRPFASNFMSNLVTLVSMIATAALFFYCWVEVDWLHGNGFFEIVIMIGGVILWPITSLAIILIPYFLYVKIRKIFNPYYREDPLSYEEKLKGKTSHIELEKSDLFTRK</sequence>
<comment type="caution">
    <text evidence="2">The sequence shown here is derived from an EMBL/GenBank/DDBJ whole genome shotgun (WGS) entry which is preliminary data.</text>
</comment>
<dbReference type="OrthoDB" id="9869585at2"/>
<feature type="transmembrane region" description="Helical" evidence="1">
    <location>
        <begin position="29"/>
        <end position="49"/>
    </location>
</feature>
<dbReference type="Proteomes" id="UP000295565">
    <property type="component" value="Unassembled WGS sequence"/>
</dbReference>
<feature type="transmembrane region" description="Helical" evidence="1">
    <location>
        <begin position="225"/>
        <end position="254"/>
    </location>
</feature>
<accession>A0A4R1JLG3</accession>
<dbReference type="EMBL" id="SMGD01000013">
    <property type="protein sequence ID" value="TCK51892.1"/>
    <property type="molecule type" value="Genomic_DNA"/>
</dbReference>
<keyword evidence="1" id="KW-1133">Transmembrane helix</keyword>
<keyword evidence="3" id="KW-1185">Reference proteome</keyword>
<feature type="transmembrane region" description="Helical" evidence="1">
    <location>
        <begin position="55"/>
        <end position="72"/>
    </location>
</feature>
<organism evidence="2 3">
    <name type="scientific">Celerinatantimonas diazotrophica</name>
    <dbReference type="NCBI Taxonomy" id="412034"/>
    <lineage>
        <taxon>Bacteria</taxon>
        <taxon>Pseudomonadati</taxon>
        <taxon>Pseudomonadota</taxon>
        <taxon>Gammaproteobacteria</taxon>
        <taxon>Celerinatantimonadaceae</taxon>
        <taxon>Celerinatantimonas</taxon>
    </lineage>
</organism>
<evidence type="ECO:0000313" key="3">
    <source>
        <dbReference type="Proteomes" id="UP000295565"/>
    </source>
</evidence>
<evidence type="ECO:0000313" key="2">
    <source>
        <dbReference type="EMBL" id="TCK51892.1"/>
    </source>
</evidence>
<reference evidence="2 3" key="1">
    <citation type="submission" date="2019-03" db="EMBL/GenBank/DDBJ databases">
        <title>Genomic Encyclopedia of Type Strains, Phase IV (KMG-IV): sequencing the most valuable type-strain genomes for metagenomic binning, comparative biology and taxonomic classification.</title>
        <authorList>
            <person name="Goeker M."/>
        </authorList>
    </citation>
    <scope>NUCLEOTIDE SEQUENCE [LARGE SCALE GENOMIC DNA]</scope>
    <source>
        <strain evidence="2 3">DSM 18577</strain>
    </source>
</reference>
<feature type="transmembrane region" description="Helical" evidence="1">
    <location>
        <begin position="190"/>
        <end position="213"/>
    </location>
</feature>
<dbReference type="RefSeq" id="WP_131912804.1">
    <property type="nucleotide sequence ID" value="NZ_OU594967.1"/>
</dbReference>
<name>A0A4R1JLG3_9GAMM</name>
<protein>
    <submittedName>
        <fullName evidence="2">Uncharacterized protein</fullName>
    </submittedName>
</protein>
<dbReference type="AlphaFoldDB" id="A0A4R1JLG3"/>